<gene>
    <name evidence="2" type="ORF">ACFPOC_01360</name>
</gene>
<evidence type="ECO:0000313" key="3">
    <source>
        <dbReference type="Proteomes" id="UP001596056"/>
    </source>
</evidence>
<sequence length="301" mass="31252">MILRTLCALAALSGPALGQVPAPAPVAPAPVVPAPVVPAPVTPAPVARDAEIQAIQDALRLPELLAILSREGEEHGRTLGASLFGEGRAPAAWADRVAALHDPARLDGPIRAALSEGLALADTAAILAFLRSPPGEAMVGLELAAREALLDDDAEQAAREAAAVALAEEDPRLDLLRRYAEAADLIDSNVAAAMNASLAYLGGLRAGGGLGADATEADAIADVWEQEPRLRAETTEWLYAFLLRAYAPASDSEIESLVAFLESPPGRTLNQAVFRAFDAAMADLSRDLGLAAARVLTTEEI</sequence>
<evidence type="ECO:0000313" key="2">
    <source>
        <dbReference type="EMBL" id="MFC5565066.1"/>
    </source>
</evidence>
<proteinExistence type="predicted"/>
<feature type="chain" id="PRO_5045260064" evidence="1">
    <location>
        <begin position="19"/>
        <end position="301"/>
    </location>
</feature>
<organism evidence="2 3">
    <name type="scientific">Rubellimicrobium aerolatum</name>
    <dbReference type="NCBI Taxonomy" id="490979"/>
    <lineage>
        <taxon>Bacteria</taxon>
        <taxon>Pseudomonadati</taxon>
        <taxon>Pseudomonadota</taxon>
        <taxon>Alphaproteobacteria</taxon>
        <taxon>Rhodobacterales</taxon>
        <taxon>Roseobacteraceae</taxon>
        <taxon>Rubellimicrobium</taxon>
    </lineage>
</organism>
<dbReference type="Proteomes" id="UP001596056">
    <property type="component" value="Unassembled WGS sequence"/>
</dbReference>
<dbReference type="RefSeq" id="WP_209836956.1">
    <property type="nucleotide sequence ID" value="NZ_JAGGJP010000001.1"/>
</dbReference>
<accession>A0ABW0S838</accession>
<keyword evidence="1" id="KW-0732">Signal</keyword>
<reference evidence="3" key="1">
    <citation type="journal article" date="2019" name="Int. J. Syst. Evol. Microbiol.">
        <title>The Global Catalogue of Microorganisms (GCM) 10K type strain sequencing project: providing services to taxonomists for standard genome sequencing and annotation.</title>
        <authorList>
            <consortium name="The Broad Institute Genomics Platform"/>
            <consortium name="The Broad Institute Genome Sequencing Center for Infectious Disease"/>
            <person name="Wu L."/>
            <person name="Ma J."/>
        </authorList>
    </citation>
    <scope>NUCLEOTIDE SEQUENCE [LARGE SCALE GENOMIC DNA]</scope>
    <source>
        <strain evidence="3">KACC 11588</strain>
    </source>
</reference>
<dbReference type="EMBL" id="JBHSNA010000001">
    <property type="protein sequence ID" value="MFC5565066.1"/>
    <property type="molecule type" value="Genomic_DNA"/>
</dbReference>
<evidence type="ECO:0000256" key="1">
    <source>
        <dbReference type="SAM" id="SignalP"/>
    </source>
</evidence>
<keyword evidence="3" id="KW-1185">Reference proteome</keyword>
<name>A0ABW0S838_9RHOB</name>
<protein>
    <submittedName>
        <fullName evidence="2">DUF2059 domain-containing protein</fullName>
    </submittedName>
</protein>
<feature type="signal peptide" evidence="1">
    <location>
        <begin position="1"/>
        <end position="18"/>
    </location>
</feature>
<comment type="caution">
    <text evidence="2">The sequence shown here is derived from an EMBL/GenBank/DDBJ whole genome shotgun (WGS) entry which is preliminary data.</text>
</comment>